<sequence length="286" mass="32344">MKCGRKIVSGHDSRNYALFGQEAIGSTWSLAKMNMFLHGEDNHKIEWGDTIRNPKLLDKNGDLMLFDIVTANPPFSLDKWGHDEAENDKFGRFRRGVPPKTKGDYAFISHMIETLKPGTGRMGVVVPHGVLFRGSSEGKIRQKLIDENLLDAVIGLPEKLFYGTGIPAAILIFKKQKVDDKVLFIDASREFKAGKNQNQLSEGNIKKIVKTYRDGDNVEKYAYLASLKEIQDNDYNLNIPRYVDTFEEEDEIDLVAVRAEREQLKVELAKLEVEMAGYLKELGYGA</sequence>
<dbReference type="EC" id="2.1.1.72" evidence="2"/>
<dbReference type="GO" id="GO:0032259">
    <property type="term" value="P:methylation"/>
    <property type="evidence" value="ECO:0007669"/>
    <property type="project" value="UniProtKB-KW"/>
</dbReference>
<evidence type="ECO:0000259" key="9">
    <source>
        <dbReference type="Pfam" id="PF02384"/>
    </source>
</evidence>
<dbReference type="GO" id="GO:0009307">
    <property type="term" value="P:DNA restriction-modification system"/>
    <property type="evidence" value="ECO:0007669"/>
    <property type="project" value="UniProtKB-KW"/>
</dbReference>
<organism evidence="10 11">
    <name type="scientific">Enterobacter asburiae</name>
    <dbReference type="NCBI Taxonomy" id="61645"/>
    <lineage>
        <taxon>Bacteria</taxon>
        <taxon>Pseudomonadati</taxon>
        <taxon>Pseudomonadota</taxon>
        <taxon>Gammaproteobacteria</taxon>
        <taxon>Enterobacterales</taxon>
        <taxon>Enterobacteriaceae</taxon>
        <taxon>Enterobacter</taxon>
        <taxon>Enterobacter cloacae complex</taxon>
    </lineage>
</organism>
<evidence type="ECO:0000256" key="1">
    <source>
        <dbReference type="ARBA" id="ARBA00006594"/>
    </source>
</evidence>
<dbReference type="InterPro" id="IPR003356">
    <property type="entry name" value="DNA_methylase_A-5"/>
</dbReference>
<dbReference type="AlphaFoldDB" id="A0A376FCX7"/>
<dbReference type="Gene3D" id="3.40.50.150">
    <property type="entry name" value="Vaccinia Virus protein VP39"/>
    <property type="match status" value="1"/>
</dbReference>
<gene>
    <name evidence="10" type="primary">hsdM</name>
    <name evidence="10" type="ORF">NCTC12123_02785</name>
</gene>
<dbReference type="EMBL" id="UFYI01000007">
    <property type="protein sequence ID" value="STD21521.1"/>
    <property type="molecule type" value="Genomic_DNA"/>
</dbReference>
<evidence type="ECO:0000256" key="3">
    <source>
        <dbReference type="ARBA" id="ARBA00022603"/>
    </source>
</evidence>
<evidence type="ECO:0000256" key="8">
    <source>
        <dbReference type="SAM" id="Coils"/>
    </source>
</evidence>
<keyword evidence="6" id="KW-0680">Restriction system</keyword>
<dbReference type="GO" id="GO:0008170">
    <property type="term" value="F:N-methyltransferase activity"/>
    <property type="evidence" value="ECO:0007669"/>
    <property type="project" value="InterPro"/>
</dbReference>
<evidence type="ECO:0000256" key="4">
    <source>
        <dbReference type="ARBA" id="ARBA00022679"/>
    </source>
</evidence>
<dbReference type="InterPro" id="IPR029063">
    <property type="entry name" value="SAM-dependent_MTases_sf"/>
</dbReference>
<dbReference type="GO" id="GO:0009007">
    <property type="term" value="F:site-specific DNA-methyltransferase (adenine-specific) activity"/>
    <property type="evidence" value="ECO:0007669"/>
    <property type="project" value="UniProtKB-EC"/>
</dbReference>
<dbReference type="Proteomes" id="UP000255163">
    <property type="component" value="Unassembled WGS sequence"/>
</dbReference>
<feature type="coiled-coil region" evidence="8">
    <location>
        <begin position="254"/>
        <end position="281"/>
    </location>
</feature>
<protein>
    <recommendedName>
        <fullName evidence="2">site-specific DNA-methyltransferase (adenine-specific)</fullName>
        <ecNumber evidence="2">2.1.1.72</ecNumber>
    </recommendedName>
</protein>
<name>A0A376FCX7_ENTAS</name>
<feature type="domain" description="DNA methylase adenine-specific" evidence="9">
    <location>
        <begin position="10"/>
        <end position="250"/>
    </location>
</feature>
<keyword evidence="4 10" id="KW-0808">Transferase</keyword>
<keyword evidence="5" id="KW-0949">S-adenosyl-L-methionine</keyword>
<keyword evidence="8" id="KW-0175">Coiled coil</keyword>
<dbReference type="InterPro" id="IPR051537">
    <property type="entry name" value="DNA_Adenine_Mtase"/>
</dbReference>
<evidence type="ECO:0000256" key="2">
    <source>
        <dbReference type="ARBA" id="ARBA00011900"/>
    </source>
</evidence>
<reference evidence="10 11" key="1">
    <citation type="submission" date="2018-06" db="EMBL/GenBank/DDBJ databases">
        <authorList>
            <consortium name="Pathogen Informatics"/>
            <person name="Doyle S."/>
        </authorList>
    </citation>
    <scope>NUCLEOTIDE SEQUENCE [LARGE SCALE GENOMIC DNA]</scope>
    <source>
        <strain evidence="10 11">NCTC12123</strain>
    </source>
</reference>
<comment type="similarity">
    <text evidence="1">Belongs to the N(4)/N(6)-methyltransferase family.</text>
</comment>
<dbReference type="Pfam" id="PF02384">
    <property type="entry name" value="N6_Mtase"/>
    <property type="match status" value="1"/>
</dbReference>
<comment type="catalytic activity">
    <reaction evidence="7">
        <text>a 2'-deoxyadenosine in DNA + S-adenosyl-L-methionine = an N(6)-methyl-2'-deoxyadenosine in DNA + S-adenosyl-L-homocysteine + H(+)</text>
        <dbReference type="Rhea" id="RHEA:15197"/>
        <dbReference type="Rhea" id="RHEA-COMP:12418"/>
        <dbReference type="Rhea" id="RHEA-COMP:12419"/>
        <dbReference type="ChEBI" id="CHEBI:15378"/>
        <dbReference type="ChEBI" id="CHEBI:57856"/>
        <dbReference type="ChEBI" id="CHEBI:59789"/>
        <dbReference type="ChEBI" id="CHEBI:90615"/>
        <dbReference type="ChEBI" id="CHEBI:90616"/>
        <dbReference type="EC" id="2.1.1.72"/>
    </reaction>
</comment>
<evidence type="ECO:0000313" key="10">
    <source>
        <dbReference type="EMBL" id="STD21521.1"/>
    </source>
</evidence>
<evidence type="ECO:0000313" key="11">
    <source>
        <dbReference type="Proteomes" id="UP000255163"/>
    </source>
</evidence>
<proteinExistence type="inferred from homology"/>
<dbReference type="PANTHER" id="PTHR42933:SF3">
    <property type="entry name" value="TYPE I RESTRICTION ENZYME MJAVIII METHYLASE SUBUNIT"/>
    <property type="match status" value="1"/>
</dbReference>
<evidence type="ECO:0000256" key="5">
    <source>
        <dbReference type="ARBA" id="ARBA00022691"/>
    </source>
</evidence>
<accession>A0A376FCX7</accession>
<dbReference type="GO" id="GO:0003677">
    <property type="term" value="F:DNA binding"/>
    <property type="evidence" value="ECO:0007669"/>
    <property type="project" value="InterPro"/>
</dbReference>
<evidence type="ECO:0000256" key="7">
    <source>
        <dbReference type="ARBA" id="ARBA00047942"/>
    </source>
</evidence>
<dbReference type="PANTHER" id="PTHR42933">
    <property type="entry name" value="SLR6095 PROTEIN"/>
    <property type="match status" value="1"/>
</dbReference>
<keyword evidence="3 10" id="KW-0489">Methyltransferase</keyword>
<evidence type="ECO:0000256" key="6">
    <source>
        <dbReference type="ARBA" id="ARBA00022747"/>
    </source>
</evidence>
<dbReference type="SUPFAM" id="SSF53335">
    <property type="entry name" value="S-adenosyl-L-methionine-dependent methyltransferases"/>
    <property type="match status" value="1"/>
</dbReference>